<name>A0A453HZE6_AEGTS</name>
<organism evidence="1 2">
    <name type="scientific">Aegilops tauschii subsp. strangulata</name>
    <name type="common">Goatgrass</name>
    <dbReference type="NCBI Taxonomy" id="200361"/>
    <lineage>
        <taxon>Eukaryota</taxon>
        <taxon>Viridiplantae</taxon>
        <taxon>Streptophyta</taxon>
        <taxon>Embryophyta</taxon>
        <taxon>Tracheophyta</taxon>
        <taxon>Spermatophyta</taxon>
        <taxon>Magnoliopsida</taxon>
        <taxon>Liliopsida</taxon>
        <taxon>Poales</taxon>
        <taxon>Poaceae</taxon>
        <taxon>BOP clade</taxon>
        <taxon>Pooideae</taxon>
        <taxon>Triticodae</taxon>
        <taxon>Triticeae</taxon>
        <taxon>Triticinae</taxon>
        <taxon>Aegilops</taxon>
    </lineage>
</organism>
<protein>
    <submittedName>
        <fullName evidence="1">Uncharacterized protein</fullName>
    </submittedName>
</protein>
<proteinExistence type="predicted"/>
<reference evidence="1" key="5">
    <citation type="journal article" date="2021" name="G3 (Bethesda)">
        <title>Aegilops tauschii genome assembly Aet v5.0 features greater sequence contiguity and improved annotation.</title>
        <authorList>
            <person name="Wang L."/>
            <person name="Zhu T."/>
            <person name="Rodriguez J.C."/>
            <person name="Deal K.R."/>
            <person name="Dubcovsky J."/>
            <person name="McGuire P.E."/>
            <person name="Lux T."/>
            <person name="Spannagl M."/>
            <person name="Mayer K.F.X."/>
            <person name="Baldrich P."/>
            <person name="Meyers B.C."/>
            <person name="Huo N."/>
            <person name="Gu Y.Q."/>
            <person name="Zhou H."/>
            <person name="Devos K.M."/>
            <person name="Bennetzen J.L."/>
            <person name="Unver T."/>
            <person name="Budak H."/>
            <person name="Gulick P.J."/>
            <person name="Galiba G."/>
            <person name="Kalapos B."/>
            <person name="Nelson D.R."/>
            <person name="Li P."/>
            <person name="You F.M."/>
            <person name="Luo M.C."/>
            <person name="Dvorak J."/>
        </authorList>
    </citation>
    <scope>NUCLEOTIDE SEQUENCE [LARGE SCALE GENOMIC DNA]</scope>
    <source>
        <strain evidence="1">cv. AL8/78</strain>
    </source>
</reference>
<dbReference type="EnsemblPlants" id="AET4Gv20370000.14">
    <property type="protein sequence ID" value="AET4Gv20370000.14"/>
    <property type="gene ID" value="AET4Gv20370000"/>
</dbReference>
<dbReference type="EnsemblPlants" id="AET4Gv20370000.6">
    <property type="protein sequence ID" value="AET4Gv20370000.6"/>
    <property type="gene ID" value="AET4Gv20370000"/>
</dbReference>
<reference evidence="2" key="1">
    <citation type="journal article" date="2014" name="Science">
        <title>Ancient hybridizations among the ancestral genomes of bread wheat.</title>
        <authorList>
            <consortium name="International Wheat Genome Sequencing Consortium,"/>
            <person name="Marcussen T."/>
            <person name="Sandve S.R."/>
            <person name="Heier L."/>
            <person name="Spannagl M."/>
            <person name="Pfeifer M."/>
            <person name="Jakobsen K.S."/>
            <person name="Wulff B.B."/>
            <person name="Steuernagel B."/>
            <person name="Mayer K.F."/>
            <person name="Olsen O.A."/>
        </authorList>
    </citation>
    <scope>NUCLEOTIDE SEQUENCE [LARGE SCALE GENOMIC DNA]</scope>
    <source>
        <strain evidence="2">cv. AL8/78</strain>
    </source>
</reference>
<dbReference type="Gramene" id="AET4Gv20370000.6">
    <property type="protein sequence ID" value="AET4Gv20370000.6"/>
    <property type="gene ID" value="AET4Gv20370000"/>
</dbReference>
<reference evidence="1" key="3">
    <citation type="journal article" date="2017" name="Nature">
        <title>Genome sequence of the progenitor of the wheat D genome Aegilops tauschii.</title>
        <authorList>
            <person name="Luo M.C."/>
            <person name="Gu Y.Q."/>
            <person name="Puiu D."/>
            <person name="Wang H."/>
            <person name="Twardziok S.O."/>
            <person name="Deal K.R."/>
            <person name="Huo N."/>
            <person name="Zhu T."/>
            <person name="Wang L."/>
            <person name="Wang Y."/>
            <person name="McGuire P.E."/>
            <person name="Liu S."/>
            <person name="Long H."/>
            <person name="Ramasamy R.K."/>
            <person name="Rodriguez J.C."/>
            <person name="Van S.L."/>
            <person name="Yuan L."/>
            <person name="Wang Z."/>
            <person name="Xia Z."/>
            <person name="Xiao L."/>
            <person name="Anderson O.D."/>
            <person name="Ouyang S."/>
            <person name="Liang Y."/>
            <person name="Zimin A.V."/>
            <person name="Pertea G."/>
            <person name="Qi P."/>
            <person name="Bennetzen J.L."/>
            <person name="Dai X."/>
            <person name="Dawson M.W."/>
            <person name="Muller H.G."/>
            <person name="Kugler K."/>
            <person name="Rivarola-Duarte L."/>
            <person name="Spannagl M."/>
            <person name="Mayer K.F.X."/>
            <person name="Lu F.H."/>
            <person name="Bevan M.W."/>
            <person name="Leroy P."/>
            <person name="Li P."/>
            <person name="You F.M."/>
            <person name="Sun Q."/>
            <person name="Liu Z."/>
            <person name="Lyons E."/>
            <person name="Wicker T."/>
            <person name="Salzberg S.L."/>
            <person name="Devos K.M."/>
            <person name="Dvorak J."/>
        </authorList>
    </citation>
    <scope>NUCLEOTIDE SEQUENCE [LARGE SCALE GENOMIC DNA]</scope>
    <source>
        <strain evidence="1">cv. AL8/78</strain>
    </source>
</reference>
<dbReference type="AlphaFoldDB" id="A0A453HZE6"/>
<accession>A0A453HZE6</accession>
<dbReference type="Gramene" id="AET4Gv20370000.14">
    <property type="protein sequence ID" value="AET4Gv20370000.14"/>
    <property type="gene ID" value="AET4Gv20370000"/>
</dbReference>
<evidence type="ECO:0000313" key="1">
    <source>
        <dbReference type="EnsemblPlants" id="AET4Gv20370000.14"/>
    </source>
</evidence>
<sequence length="67" mass="7784">MLHQETKYEGEGPAEKWKSASWGGAFVLDMAVEHNMMDISITIFLPHRFWIWGAQTVEFLVAYWVPV</sequence>
<reference evidence="1" key="4">
    <citation type="submission" date="2019-03" db="UniProtKB">
        <authorList>
            <consortium name="EnsemblPlants"/>
        </authorList>
    </citation>
    <scope>IDENTIFICATION</scope>
</reference>
<keyword evidence="2" id="KW-1185">Reference proteome</keyword>
<dbReference type="Proteomes" id="UP000015105">
    <property type="component" value="Chromosome 4D"/>
</dbReference>
<evidence type="ECO:0000313" key="2">
    <source>
        <dbReference type="Proteomes" id="UP000015105"/>
    </source>
</evidence>
<reference evidence="2" key="2">
    <citation type="journal article" date="2017" name="Nat. Plants">
        <title>The Aegilops tauschii genome reveals multiple impacts of transposons.</title>
        <authorList>
            <person name="Zhao G."/>
            <person name="Zou C."/>
            <person name="Li K."/>
            <person name="Wang K."/>
            <person name="Li T."/>
            <person name="Gao L."/>
            <person name="Zhang X."/>
            <person name="Wang H."/>
            <person name="Yang Z."/>
            <person name="Liu X."/>
            <person name="Jiang W."/>
            <person name="Mao L."/>
            <person name="Kong X."/>
            <person name="Jiao Y."/>
            <person name="Jia J."/>
        </authorList>
    </citation>
    <scope>NUCLEOTIDE SEQUENCE [LARGE SCALE GENOMIC DNA]</scope>
    <source>
        <strain evidence="2">cv. AL8/78</strain>
    </source>
</reference>